<protein>
    <submittedName>
        <fullName evidence="1">Uncharacterized protein</fullName>
    </submittedName>
</protein>
<gene>
    <name evidence="1" type="ORF">OLEA9_A088732</name>
</gene>
<dbReference type="OrthoDB" id="911847at2759"/>
<proteinExistence type="predicted"/>
<sequence>MRAAKPSPAMQCTVAATTTTIKLPTQKVAFTEKGDFGVSDGYVHGPNGGAGDELVDAKATSFIFHVKERLRLAEE</sequence>
<accession>A0A8S0SPZ5</accession>
<dbReference type="EMBL" id="CACTIH010005490">
    <property type="protein sequence ID" value="CAA2995129.1"/>
    <property type="molecule type" value="Genomic_DNA"/>
</dbReference>
<evidence type="ECO:0000313" key="2">
    <source>
        <dbReference type="Proteomes" id="UP000594638"/>
    </source>
</evidence>
<dbReference type="AlphaFoldDB" id="A0A8S0SPZ5"/>
<name>A0A8S0SPZ5_OLEEU</name>
<reference evidence="1 2" key="1">
    <citation type="submission" date="2019-12" db="EMBL/GenBank/DDBJ databases">
        <authorList>
            <person name="Alioto T."/>
            <person name="Alioto T."/>
            <person name="Gomez Garrido J."/>
        </authorList>
    </citation>
    <scope>NUCLEOTIDE SEQUENCE [LARGE SCALE GENOMIC DNA]</scope>
</reference>
<dbReference type="Gramene" id="OE9A088732T1">
    <property type="protein sequence ID" value="OE9A088732C1"/>
    <property type="gene ID" value="OE9A088732"/>
</dbReference>
<keyword evidence="2" id="KW-1185">Reference proteome</keyword>
<comment type="caution">
    <text evidence="1">The sequence shown here is derived from an EMBL/GenBank/DDBJ whole genome shotgun (WGS) entry which is preliminary data.</text>
</comment>
<organism evidence="1 2">
    <name type="scientific">Olea europaea subsp. europaea</name>
    <dbReference type="NCBI Taxonomy" id="158383"/>
    <lineage>
        <taxon>Eukaryota</taxon>
        <taxon>Viridiplantae</taxon>
        <taxon>Streptophyta</taxon>
        <taxon>Embryophyta</taxon>
        <taxon>Tracheophyta</taxon>
        <taxon>Spermatophyta</taxon>
        <taxon>Magnoliopsida</taxon>
        <taxon>eudicotyledons</taxon>
        <taxon>Gunneridae</taxon>
        <taxon>Pentapetalae</taxon>
        <taxon>asterids</taxon>
        <taxon>lamiids</taxon>
        <taxon>Lamiales</taxon>
        <taxon>Oleaceae</taxon>
        <taxon>Oleeae</taxon>
        <taxon>Olea</taxon>
    </lineage>
</organism>
<evidence type="ECO:0000313" key="1">
    <source>
        <dbReference type="EMBL" id="CAA2995129.1"/>
    </source>
</evidence>
<dbReference type="Proteomes" id="UP000594638">
    <property type="component" value="Unassembled WGS sequence"/>
</dbReference>